<keyword evidence="2" id="KW-0012">Acyltransferase</keyword>
<dbReference type="AlphaFoldDB" id="F2K2R3"/>
<dbReference type="PROSITE" id="PS51186">
    <property type="entry name" value="GNAT"/>
    <property type="match status" value="1"/>
</dbReference>
<dbReference type="InterPro" id="IPR000182">
    <property type="entry name" value="GNAT_dom"/>
</dbReference>
<accession>F2K2R3</accession>
<feature type="domain" description="N-acetyltransferase" evidence="3">
    <location>
        <begin position="1"/>
        <end position="147"/>
    </location>
</feature>
<evidence type="ECO:0000259" key="3">
    <source>
        <dbReference type="PROSITE" id="PS51186"/>
    </source>
</evidence>
<sequence>MTIRAYRDHDYPSIVDIYNSSKLDELRFEAKPFVLLRLEEDEKRLSSLKESDIYVYEDGKVLGYGAHFGTEIRALFVCPSARGKGIGKALLKFLLSKLDGKVNLFVAKTNTPAKELYKSYGFVISDEFITEYNCEPVLANEMVRLKRKC</sequence>
<dbReference type="InterPro" id="IPR016181">
    <property type="entry name" value="Acyl_CoA_acyltransferase"/>
</dbReference>
<dbReference type="OrthoDB" id="9789605at2"/>
<evidence type="ECO:0000256" key="1">
    <source>
        <dbReference type="ARBA" id="ARBA00022679"/>
    </source>
</evidence>
<keyword evidence="1 4" id="KW-0808">Transferase</keyword>
<dbReference type="Gene3D" id="3.40.630.30">
    <property type="match status" value="1"/>
</dbReference>
<proteinExistence type="predicted"/>
<name>F2K2R3_MARM1</name>
<reference evidence="4 5" key="1">
    <citation type="journal article" date="2012" name="Stand. Genomic Sci.">
        <title>Complete genome sequence of the melanogenic marine bacterium Marinomonas mediterranea type strain (MMB-1(T)).</title>
        <authorList>
            <person name="Lucas-Elio P."/>
            <person name="Goodwin L."/>
            <person name="Woyke T."/>
            <person name="Pitluck S."/>
            <person name="Nolan M."/>
            <person name="Kyrpides N.C."/>
            <person name="Detter J.C."/>
            <person name="Copeland A."/>
            <person name="Teshima H."/>
            <person name="Bruce D."/>
            <person name="Detter C."/>
            <person name="Tapia R."/>
            <person name="Han S."/>
            <person name="Land M.L."/>
            <person name="Ivanova N."/>
            <person name="Mikhailova N."/>
            <person name="Johnston A.W."/>
            <person name="Sanchez-Amat A."/>
        </authorList>
    </citation>
    <scope>NUCLEOTIDE SEQUENCE [LARGE SCALE GENOMIC DNA]</scope>
    <source>
        <strain evidence="5">ATCC 700492 / JCM 21426 / NBRC 103028 / MMB-1</strain>
    </source>
</reference>
<dbReference type="PANTHER" id="PTHR43420:SF51">
    <property type="entry name" value="PEPTIDYL-LYSINE N-ACETYLTRANSFERASE YIAC"/>
    <property type="match status" value="1"/>
</dbReference>
<dbReference type="Pfam" id="PF13508">
    <property type="entry name" value="Acetyltransf_7"/>
    <property type="match status" value="1"/>
</dbReference>
<dbReference type="Proteomes" id="UP000001062">
    <property type="component" value="Chromosome"/>
</dbReference>
<dbReference type="InterPro" id="IPR050680">
    <property type="entry name" value="YpeA/RimI_acetyltransf"/>
</dbReference>
<dbReference type="EMBL" id="CP002583">
    <property type="protein sequence ID" value="ADZ91196.1"/>
    <property type="molecule type" value="Genomic_DNA"/>
</dbReference>
<dbReference type="STRING" id="717774.Marme_1948"/>
<dbReference type="eggNOG" id="COG0456">
    <property type="taxonomic scope" value="Bacteria"/>
</dbReference>
<evidence type="ECO:0000313" key="5">
    <source>
        <dbReference type="Proteomes" id="UP000001062"/>
    </source>
</evidence>
<dbReference type="RefSeq" id="WP_013661101.1">
    <property type="nucleotide sequence ID" value="NC_015276.1"/>
</dbReference>
<evidence type="ECO:0000313" key="4">
    <source>
        <dbReference type="EMBL" id="ADZ91196.1"/>
    </source>
</evidence>
<keyword evidence="5" id="KW-1185">Reference proteome</keyword>
<dbReference type="GO" id="GO:0016747">
    <property type="term" value="F:acyltransferase activity, transferring groups other than amino-acyl groups"/>
    <property type="evidence" value="ECO:0007669"/>
    <property type="project" value="InterPro"/>
</dbReference>
<evidence type="ECO:0000256" key="2">
    <source>
        <dbReference type="ARBA" id="ARBA00023315"/>
    </source>
</evidence>
<dbReference type="PANTHER" id="PTHR43420">
    <property type="entry name" value="ACETYLTRANSFERASE"/>
    <property type="match status" value="1"/>
</dbReference>
<dbReference type="HOGENOM" id="CLU_013985_21_4_6"/>
<gene>
    <name evidence="4" type="ordered locus">Marme_1948</name>
</gene>
<dbReference type="KEGG" id="mme:Marme_1948"/>
<protein>
    <submittedName>
        <fullName evidence="4">GCN5-related N-acetyltransferase</fullName>
    </submittedName>
</protein>
<dbReference type="SUPFAM" id="SSF55729">
    <property type="entry name" value="Acyl-CoA N-acyltransferases (Nat)"/>
    <property type="match status" value="1"/>
</dbReference>
<organism evidence="4 5">
    <name type="scientific">Marinomonas mediterranea (strain ATCC 700492 / JCM 21426 / NBRC 103028 / MMB-1)</name>
    <dbReference type="NCBI Taxonomy" id="717774"/>
    <lineage>
        <taxon>Bacteria</taxon>
        <taxon>Pseudomonadati</taxon>
        <taxon>Pseudomonadota</taxon>
        <taxon>Gammaproteobacteria</taxon>
        <taxon>Oceanospirillales</taxon>
        <taxon>Oceanospirillaceae</taxon>
        <taxon>Marinomonas</taxon>
    </lineage>
</organism>
<dbReference type="PATRIC" id="fig|717774.3.peg.2010"/>
<dbReference type="CDD" id="cd04301">
    <property type="entry name" value="NAT_SF"/>
    <property type="match status" value="1"/>
</dbReference>